<evidence type="ECO:0000259" key="11">
    <source>
        <dbReference type="PROSITE" id="PS50109"/>
    </source>
</evidence>
<dbReference type="InterPro" id="IPR003018">
    <property type="entry name" value="GAF"/>
</dbReference>
<feature type="domain" description="Phytochrome chromophore attachment site" evidence="10">
    <location>
        <begin position="409"/>
        <end position="545"/>
    </location>
</feature>
<dbReference type="InterPro" id="IPR003594">
    <property type="entry name" value="HATPase_dom"/>
</dbReference>
<dbReference type="InterPro" id="IPR000644">
    <property type="entry name" value="CBS_dom"/>
</dbReference>
<dbReference type="PROSITE" id="PS50109">
    <property type="entry name" value="HIS_KIN"/>
    <property type="match status" value="1"/>
</dbReference>
<reference evidence="15 16" key="1">
    <citation type="submission" date="2008-07" db="EMBL/GenBank/DDBJ databases">
        <authorList>
            <person name="Tandeau de Marsac N."/>
            <person name="Ferriera S."/>
            <person name="Johnson J."/>
            <person name="Kravitz S."/>
            <person name="Beeson K."/>
            <person name="Sutton G."/>
            <person name="Rogers Y.-H."/>
            <person name="Friedman R."/>
            <person name="Frazier M."/>
            <person name="Venter J.C."/>
        </authorList>
    </citation>
    <scope>NUCLEOTIDE SEQUENCE [LARGE SCALE GENOMIC DNA]</scope>
    <source>
        <strain evidence="15 16">PCC 7420</strain>
    </source>
</reference>
<dbReference type="InterPro" id="IPR003661">
    <property type="entry name" value="HisK_dim/P_dom"/>
</dbReference>
<evidence type="ECO:0000256" key="6">
    <source>
        <dbReference type="ARBA" id="ARBA00022777"/>
    </source>
</evidence>
<dbReference type="InterPro" id="IPR036097">
    <property type="entry name" value="HisK_dim/P_sf"/>
</dbReference>
<dbReference type="EMBL" id="DS989865">
    <property type="protein sequence ID" value="EDX72261.1"/>
    <property type="molecule type" value="Genomic_DNA"/>
</dbReference>
<dbReference type="CDD" id="cd00075">
    <property type="entry name" value="HATPase"/>
    <property type="match status" value="1"/>
</dbReference>
<keyword evidence="4" id="KW-0597">Phosphoprotein</keyword>
<dbReference type="eggNOG" id="COG2203">
    <property type="taxonomic scope" value="Bacteria"/>
</dbReference>
<organism evidence="15 16">
    <name type="scientific">Coleofasciculus chthonoplastes PCC 7420</name>
    <dbReference type="NCBI Taxonomy" id="118168"/>
    <lineage>
        <taxon>Bacteria</taxon>
        <taxon>Bacillati</taxon>
        <taxon>Cyanobacteriota</taxon>
        <taxon>Cyanophyceae</taxon>
        <taxon>Coleofasciculales</taxon>
        <taxon>Coleofasciculaceae</taxon>
        <taxon>Coleofasciculus</taxon>
    </lineage>
</organism>
<dbReference type="RefSeq" id="WP_006104538.1">
    <property type="nucleotide sequence ID" value="NZ_DS989865.1"/>
</dbReference>
<dbReference type="Pfam" id="PF00512">
    <property type="entry name" value="HisKA"/>
    <property type="match status" value="1"/>
</dbReference>
<dbReference type="Gene3D" id="3.30.450.40">
    <property type="match status" value="1"/>
</dbReference>
<proteinExistence type="inferred from homology"/>
<dbReference type="Pfam" id="PF00571">
    <property type="entry name" value="CBS"/>
    <property type="match status" value="2"/>
</dbReference>
<evidence type="ECO:0000313" key="15">
    <source>
        <dbReference type="EMBL" id="EDX72261.1"/>
    </source>
</evidence>
<dbReference type="eggNOG" id="COG2205">
    <property type="taxonomic scope" value="Bacteria"/>
</dbReference>
<evidence type="ECO:0000259" key="10">
    <source>
        <dbReference type="PROSITE" id="PS50046"/>
    </source>
</evidence>
<dbReference type="OrthoDB" id="415806at2"/>
<dbReference type="CDD" id="cd17774">
    <property type="entry name" value="CBS_two-component_sensor_histidine_kinase_repeat2"/>
    <property type="match status" value="1"/>
</dbReference>
<evidence type="ECO:0000256" key="3">
    <source>
        <dbReference type="ARBA" id="ARBA00012438"/>
    </source>
</evidence>
<keyword evidence="8" id="KW-0129">CBS domain</keyword>
<protein>
    <recommendedName>
        <fullName evidence="3">histidine kinase</fullName>
        <ecNumber evidence="3">2.7.13.3</ecNumber>
    </recommendedName>
</protein>
<name>B4W0J6_9CYAN</name>
<dbReference type="FunFam" id="3.30.565.10:FF:000006">
    <property type="entry name" value="Sensor histidine kinase WalK"/>
    <property type="match status" value="1"/>
</dbReference>
<dbReference type="SMART" id="SM00116">
    <property type="entry name" value="CBS"/>
    <property type="match status" value="3"/>
</dbReference>
<comment type="similarity">
    <text evidence="2">In the N-terminal section; belongs to the phytochrome family.</text>
</comment>
<dbReference type="InterPro" id="IPR046342">
    <property type="entry name" value="CBS_dom_sf"/>
</dbReference>
<feature type="domain" description="CBS" evidence="14">
    <location>
        <begin position="264"/>
        <end position="320"/>
    </location>
</feature>
<keyword evidence="6" id="KW-0418">Kinase</keyword>
<dbReference type="Gene3D" id="1.10.287.130">
    <property type="match status" value="1"/>
</dbReference>
<dbReference type="SMART" id="SM00091">
    <property type="entry name" value="PAS"/>
    <property type="match status" value="3"/>
</dbReference>
<feature type="domain" description="PAC" evidence="13">
    <location>
        <begin position="807"/>
        <end position="859"/>
    </location>
</feature>
<dbReference type="Gene3D" id="3.30.565.10">
    <property type="entry name" value="Histidine kinase-like ATPase, C-terminal domain"/>
    <property type="match status" value="1"/>
</dbReference>
<evidence type="ECO:0000256" key="7">
    <source>
        <dbReference type="ARBA" id="ARBA00023012"/>
    </source>
</evidence>
<comment type="catalytic activity">
    <reaction evidence="1">
        <text>ATP + protein L-histidine = ADP + protein N-phospho-L-histidine.</text>
        <dbReference type="EC" id="2.7.13.3"/>
    </reaction>
</comment>
<dbReference type="InterPro" id="IPR001610">
    <property type="entry name" value="PAC"/>
</dbReference>
<dbReference type="SUPFAM" id="SSF55874">
    <property type="entry name" value="ATPase domain of HSP90 chaperone/DNA topoisomerase II/histidine kinase"/>
    <property type="match status" value="1"/>
</dbReference>
<keyword evidence="5" id="KW-0808">Transferase</keyword>
<dbReference type="SMART" id="SM00086">
    <property type="entry name" value="PAC"/>
    <property type="match status" value="3"/>
</dbReference>
<dbReference type="InterPro" id="IPR036890">
    <property type="entry name" value="HATPase_C_sf"/>
</dbReference>
<dbReference type="PANTHER" id="PTHR43304:SF1">
    <property type="entry name" value="PAC DOMAIN-CONTAINING PROTEIN"/>
    <property type="match status" value="1"/>
</dbReference>
<dbReference type="SUPFAM" id="SSF47384">
    <property type="entry name" value="Homodimeric domain of signal transducing histidine kinase"/>
    <property type="match status" value="1"/>
</dbReference>
<accession>B4W0J6</accession>
<dbReference type="CDD" id="cd00082">
    <property type="entry name" value="HisKA"/>
    <property type="match status" value="1"/>
</dbReference>
<dbReference type="InterPro" id="IPR029016">
    <property type="entry name" value="GAF-like_dom_sf"/>
</dbReference>
<evidence type="ECO:0000256" key="8">
    <source>
        <dbReference type="PROSITE-ProRule" id="PRU00703"/>
    </source>
</evidence>
<dbReference type="CDD" id="cd04620">
    <property type="entry name" value="CBS_two-component_sensor_histidine_kinase_repeat1"/>
    <property type="match status" value="1"/>
</dbReference>
<dbReference type="Pfam" id="PF02518">
    <property type="entry name" value="HATPase_c"/>
    <property type="match status" value="1"/>
</dbReference>
<dbReference type="SUPFAM" id="SSF55781">
    <property type="entry name" value="GAF domain-like"/>
    <property type="match status" value="1"/>
</dbReference>
<dbReference type="EC" id="2.7.13.3" evidence="3"/>
<dbReference type="GO" id="GO:0000155">
    <property type="term" value="F:phosphorelay sensor kinase activity"/>
    <property type="evidence" value="ECO:0007669"/>
    <property type="project" value="InterPro"/>
</dbReference>
<feature type="domain" description="PAS" evidence="12">
    <location>
        <begin position="860"/>
        <end position="933"/>
    </location>
</feature>
<sequence length="1218" mass="138200">MSLLDLSLSSLPLEAVIDPYPLSVAPDTTLSEVIRLIAQEAGCDCTLGLSDTSTKSCHPLPDWRLMKQARTSCVLVMQGMQLLGLLTEQDFVRLAALDINLDALTAADVMTRKLVILNASDCQDVTIILNLFQQHGIHHLPIFNESGYLLGIVTPQRMRHLLQMTDVMGLHSVAEVMTTQVICAPPTAPVQKLAQLMATHGVGYVVIVRQREQGTGETVTDLDFSSVLSFRQFPIPMGIVTADDIVQFQTLPLDFQQLDAQTVMSSAWFSIRADDFLGTAYQRMQQWHTQQLIVLGNQGEWQGMIDQDSLLRAINLNSKTFSFLNPILPSISPANAELTPKTDTQSQLILSQGGFCTNDTINSDKKIPKPAPTNQVPYEGGEGSTLNTQHSAKEHLLYSISSRIRQSLHLEDILKTTLQEVREWLQVDRVLIYRFHSDWSGTVMVESVGAEWDSLSGVVVHDPCFEKTSVESYKNGRFQATADIYTAGLTPCHVELLASLQVRANLVISIIKDDELWGLLTAQQCHAPRQWQTSEIELLQQLAVQVGIGIQQSSLFEQVQTELIQRKRVELELQQAKQELERRVEERTAQLQQSNQKLQHEIAERQQVEIQLRQKLAAIEATTEGIAILNAKGEYTYLNPAHVQLFGYDTSEALLGKSWRHLYPPEEITRFERDIFTILQQQGYWRGEAVALRQNGSKFAEEVSLTLTPEGNFICICRDITQRQQTEAALRTSEERFRSTFEQVTVGITHTGWDDRFLRVNQTFCDIVGYTVDELLTKTFVDITHPDDVDGDKYYVNQLLAGEIKTFSMEKRYIRKDGSIVWVNLRGSLVRKSTGELDYFVGVIEDIRDRKRTEAALQESEQRFRQLAENIHEVFWITDVAKSQMIYVSPAYQQIWGRSCQSIYDNPLSFVETIHPEDRERVMAAFAKQARGEYHEDYRIIQPGGEQRWIRDRAFPVYDTSGQVYRIVGIAEDITEYKQAEQEIRQALAREQELNELKSRFISMTSHEFRTPLTTILSSTELLKYYSSKFTEEKKQIHFERIQSNVHHITQMLNDILLLGKAEAGKLDFNPAQMDVRQFCQQLVEEFQQGIGHRHSLCFTHQGQLTPVSLDEKLLRHILGNLLSNALKYSPIDRPVCLELTCRHNELIFRIKDQGIGISETDQQRLFESFHRGTNVGNISGTGLGLSIVKKAVDRHGGTINLESKLGVGTTFTVVIRL</sequence>
<evidence type="ECO:0000259" key="14">
    <source>
        <dbReference type="PROSITE" id="PS51371"/>
    </source>
</evidence>
<dbReference type="InterPro" id="IPR035965">
    <property type="entry name" value="PAS-like_dom_sf"/>
</dbReference>
<evidence type="ECO:0000313" key="16">
    <source>
        <dbReference type="Proteomes" id="UP000003835"/>
    </source>
</evidence>
<dbReference type="NCBIfam" id="TIGR00229">
    <property type="entry name" value="sensory_box"/>
    <property type="match status" value="3"/>
</dbReference>
<dbReference type="SMART" id="SM00065">
    <property type="entry name" value="GAF"/>
    <property type="match status" value="1"/>
</dbReference>
<feature type="domain" description="PAS" evidence="12">
    <location>
        <begin position="733"/>
        <end position="803"/>
    </location>
</feature>
<dbReference type="SUPFAM" id="SSF55785">
    <property type="entry name" value="PYP-like sensor domain (PAS domain)"/>
    <property type="match status" value="3"/>
</dbReference>
<dbReference type="InterPro" id="IPR052162">
    <property type="entry name" value="Sensor_kinase/Photoreceptor"/>
</dbReference>
<feature type="domain" description="PAC" evidence="13">
    <location>
        <begin position="934"/>
        <end position="986"/>
    </location>
</feature>
<feature type="coiled-coil region" evidence="9">
    <location>
        <begin position="559"/>
        <end position="611"/>
    </location>
</feature>
<dbReference type="InterPro" id="IPR004358">
    <property type="entry name" value="Sig_transdc_His_kin-like_C"/>
</dbReference>
<feature type="domain" description="PAS" evidence="12">
    <location>
        <begin position="618"/>
        <end position="682"/>
    </location>
</feature>
<dbReference type="InterPro" id="IPR016132">
    <property type="entry name" value="Phyto_chromo_attachment"/>
</dbReference>
<evidence type="ECO:0000256" key="1">
    <source>
        <dbReference type="ARBA" id="ARBA00000085"/>
    </source>
</evidence>
<feature type="coiled-coil region" evidence="9">
    <location>
        <begin position="970"/>
        <end position="1000"/>
    </location>
</feature>
<evidence type="ECO:0000259" key="13">
    <source>
        <dbReference type="PROSITE" id="PS50113"/>
    </source>
</evidence>
<dbReference type="CDD" id="cd00130">
    <property type="entry name" value="PAS"/>
    <property type="match status" value="3"/>
</dbReference>
<dbReference type="SUPFAM" id="SSF54631">
    <property type="entry name" value="CBS-domain pair"/>
    <property type="match status" value="2"/>
</dbReference>
<evidence type="ECO:0000256" key="9">
    <source>
        <dbReference type="SAM" id="Coils"/>
    </source>
</evidence>
<evidence type="ECO:0000259" key="12">
    <source>
        <dbReference type="PROSITE" id="PS50112"/>
    </source>
</evidence>
<feature type="domain" description="Histidine kinase" evidence="11">
    <location>
        <begin position="1004"/>
        <end position="1218"/>
    </location>
</feature>
<dbReference type="PROSITE" id="PS50113">
    <property type="entry name" value="PAC"/>
    <property type="match status" value="2"/>
</dbReference>
<dbReference type="InterPro" id="IPR013655">
    <property type="entry name" value="PAS_fold_3"/>
</dbReference>
<dbReference type="InterPro" id="IPR005467">
    <property type="entry name" value="His_kinase_dom"/>
</dbReference>
<dbReference type="STRING" id="118168.MC7420_930"/>
<evidence type="ECO:0000256" key="2">
    <source>
        <dbReference type="ARBA" id="ARBA00006402"/>
    </source>
</evidence>
<dbReference type="PROSITE" id="PS51371">
    <property type="entry name" value="CBS"/>
    <property type="match status" value="3"/>
</dbReference>
<gene>
    <name evidence="15" type="ORF">MC7420_930</name>
</gene>
<dbReference type="Pfam" id="PF08447">
    <property type="entry name" value="PAS_3"/>
    <property type="match status" value="2"/>
</dbReference>
<dbReference type="SMART" id="SM00388">
    <property type="entry name" value="HisKA"/>
    <property type="match status" value="1"/>
</dbReference>
<dbReference type="HOGENOM" id="CLU_268932_0_0_3"/>
<dbReference type="PROSITE" id="PS50046">
    <property type="entry name" value="PHYTOCHROME_2"/>
    <property type="match status" value="1"/>
</dbReference>
<dbReference type="AlphaFoldDB" id="B4W0J6"/>
<keyword evidence="9" id="KW-0175">Coiled coil</keyword>
<dbReference type="PROSITE" id="PS50112">
    <property type="entry name" value="PAS"/>
    <property type="match status" value="3"/>
</dbReference>
<keyword evidence="16" id="KW-1185">Reference proteome</keyword>
<dbReference type="Gene3D" id="3.30.450.20">
    <property type="entry name" value="PAS domain"/>
    <property type="match status" value="3"/>
</dbReference>
<evidence type="ECO:0000256" key="4">
    <source>
        <dbReference type="ARBA" id="ARBA00022553"/>
    </source>
</evidence>
<feature type="domain" description="CBS" evidence="14">
    <location>
        <begin position="110"/>
        <end position="173"/>
    </location>
</feature>
<dbReference type="Pfam" id="PF01590">
    <property type="entry name" value="GAF"/>
    <property type="match status" value="1"/>
</dbReference>
<dbReference type="SMART" id="SM00387">
    <property type="entry name" value="HATPase_c"/>
    <property type="match status" value="1"/>
</dbReference>
<feature type="domain" description="CBS" evidence="14">
    <location>
        <begin position="177"/>
        <end position="255"/>
    </location>
</feature>
<dbReference type="InterPro" id="IPR000700">
    <property type="entry name" value="PAS-assoc_C"/>
</dbReference>
<dbReference type="Gene3D" id="3.10.580.10">
    <property type="entry name" value="CBS-domain"/>
    <property type="match status" value="2"/>
</dbReference>
<dbReference type="PRINTS" id="PR00344">
    <property type="entry name" value="BCTRLSENSOR"/>
</dbReference>
<dbReference type="Pfam" id="PF13426">
    <property type="entry name" value="PAS_9"/>
    <property type="match status" value="1"/>
</dbReference>
<dbReference type="eggNOG" id="COG2905">
    <property type="taxonomic scope" value="Bacteria"/>
</dbReference>
<evidence type="ECO:0000256" key="5">
    <source>
        <dbReference type="ARBA" id="ARBA00022679"/>
    </source>
</evidence>
<keyword evidence="7" id="KW-0902">Two-component regulatory system</keyword>
<dbReference type="Proteomes" id="UP000003835">
    <property type="component" value="Unassembled WGS sequence"/>
</dbReference>
<dbReference type="InterPro" id="IPR000014">
    <property type="entry name" value="PAS"/>
</dbReference>
<dbReference type="PANTHER" id="PTHR43304">
    <property type="entry name" value="PHYTOCHROME-LIKE PROTEIN CPH1"/>
    <property type="match status" value="1"/>
</dbReference>